<accession>A0A6A7K995</accession>
<keyword evidence="2" id="KW-1185">Reference proteome</keyword>
<sequence>MANQIPVMNYILHIVNDTCYWVNISIEHLVILNELLKEKEVDVDHMVIDELNSIYISMEQSIKKLDDIEQKARYGEDHVEFIMNLCLSTLNVLQQISGIQVQLIQVLGKLEKLKIKSLYLLMLSHITLEERYSLELLSSNINTITGLGFYPALTGSKTSVSI</sequence>
<evidence type="ECO:0000313" key="2">
    <source>
        <dbReference type="Proteomes" id="UP000440004"/>
    </source>
</evidence>
<dbReference type="EMBL" id="WHNX01000009">
    <property type="protein sequence ID" value="MPW25683.1"/>
    <property type="molecule type" value="Genomic_DNA"/>
</dbReference>
<dbReference type="Pfam" id="PF11155">
    <property type="entry name" value="DUF2935"/>
    <property type="match status" value="1"/>
</dbReference>
<protein>
    <submittedName>
        <fullName evidence="1">DUF2935 domain-containing protein</fullName>
    </submittedName>
</protein>
<dbReference type="Proteomes" id="UP000440004">
    <property type="component" value="Unassembled WGS sequence"/>
</dbReference>
<comment type="caution">
    <text evidence="1">The sequence shown here is derived from an EMBL/GenBank/DDBJ whole genome shotgun (WGS) entry which is preliminary data.</text>
</comment>
<reference evidence="1 2" key="1">
    <citation type="submission" date="2019-10" db="EMBL/GenBank/DDBJ databases">
        <title>Alkalibaculum tamaniensis sp.nov., a new alkaliphilic acetogen, isolated on methoxylated aromatics from a mud volcano.</title>
        <authorList>
            <person name="Khomyakova M.A."/>
            <person name="Merkel A.Y."/>
            <person name="Bonch-Osmolovskaya E.A."/>
            <person name="Slobodkin A.I."/>
        </authorList>
    </citation>
    <scope>NUCLEOTIDE SEQUENCE [LARGE SCALE GENOMIC DNA]</scope>
    <source>
        <strain evidence="1 2">M08DMB</strain>
    </source>
</reference>
<dbReference type="SUPFAM" id="SSF158430">
    <property type="entry name" value="Bacillus cereus metalloprotein-like"/>
    <property type="match status" value="1"/>
</dbReference>
<dbReference type="RefSeq" id="WP_152803385.1">
    <property type="nucleotide sequence ID" value="NZ_WHNX01000009.1"/>
</dbReference>
<proteinExistence type="predicted"/>
<gene>
    <name evidence="1" type="ORF">GC105_07755</name>
</gene>
<dbReference type="InterPro" id="IPR021328">
    <property type="entry name" value="CotB-like"/>
</dbReference>
<evidence type="ECO:0000313" key="1">
    <source>
        <dbReference type="EMBL" id="MPW25683.1"/>
    </source>
</evidence>
<name>A0A6A7K995_9FIRM</name>
<dbReference type="AlphaFoldDB" id="A0A6A7K995"/>
<dbReference type="Gene3D" id="1.20.1260.120">
    <property type="entry name" value="Protein of unknown function DUF2935"/>
    <property type="match status" value="1"/>
</dbReference>
<organism evidence="1 2">
    <name type="scientific">Alkalibaculum sporogenes</name>
    <dbReference type="NCBI Taxonomy" id="2655001"/>
    <lineage>
        <taxon>Bacteria</taxon>
        <taxon>Bacillati</taxon>
        <taxon>Bacillota</taxon>
        <taxon>Clostridia</taxon>
        <taxon>Eubacteriales</taxon>
        <taxon>Eubacteriaceae</taxon>
        <taxon>Alkalibaculum</taxon>
    </lineage>
</organism>